<gene>
    <name evidence="4" type="ORF">CHL78_007125</name>
</gene>
<evidence type="ECO:0000313" key="5">
    <source>
        <dbReference type="Proteomes" id="UP000215694"/>
    </source>
</evidence>
<dbReference type="SUPFAM" id="SSF51395">
    <property type="entry name" value="FMN-linked oxidoreductases"/>
    <property type="match status" value="1"/>
</dbReference>
<evidence type="ECO:0000313" key="4">
    <source>
        <dbReference type="EMBL" id="RDY28067.1"/>
    </source>
</evidence>
<keyword evidence="5" id="KW-1185">Reference proteome</keyword>
<reference evidence="4 5" key="1">
    <citation type="journal article" date="2017" name="Genome Announc.">
        <title>Draft Genome Sequence of Romboutsia weinsteinii sp. nov. Strain CCRI-19649(T) Isolated from Surface Water.</title>
        <authorList>
            <person name="Maheux A.F."/>
            <person name="Boudreau D.K."/>
            <person name="Berube E."/>
            <person name="Boissinot M."/>
            <person name="Cantin P."/>
            <person name="Raymond F."/>
            <person name="Corbeil J."/>
            <person name="Omar R.F."/>
            <person name="Bergeron M.G."/>
        </authorList>
    </citation>
    <scope>NUCLEOTIDE SEQUENCE [LARGE SCALE GENOMIC DNA]</scope>
    <source>
        <strain evidence="4 5">CCRI-19649</strain>
    </source>
</reference>
<keyword evidence="2" id="KW-0560">Oxidoreductase</keyword>
<dbReference type="AlphaFoldDB" id="A0A371J5W4"/>
<dbReference type="InterPro" id="IPR051799">
    <property type="entry name" value="NADH_flavin_oxidoreductase"/>
</dbReference>
<sequence>MNSLFDRVKIGNIEVKNRFIRSATCEKLSDSDGHNRKQILFDYYEDLAKGGVGTIISSFAKIDKNEIPSINMMGIYDDSFIEEYKKLTSIIHKYDTKVIMQIVYGGSQSKNNSKDNIVFGPSSIKNPSSNMTPIEMTKDNIKYIIQKFIDAAVRAEKSGFDGVQLHIAHGYLLSQFLSPYFNRRKDEYGGNIENRGRIIYEIYEGIRSEAGKNFIISVKINSDNFIDEDSYNIEECIEVCETLDKMGIDLIEISGGMGCSRENEGAIRKVKTKDDEAYFRENTSKVANIVDSPVAIVGGLRSIDIMEDIINKEKIEFISMSRPLHSEPDLINKWKLDKNTKLRCISCNQCNKGGKICVFR</sequence>
<evidence type="ECO:0000259" key="3">
    <source>
        <dbReference type="Pfam" id="PF00724"/>
    </source>
</evidence>
<feature type="domain" description="NADH:flavin oxidoreductase/NADH oxidase N-terminal" evidence="3">
    <location>
        <begin position="3"/>
        <end position="337"/>
    </location>
</feature>
<dbReference type="PANTHER" id="PTHR43656:SF2">
    <property type="entry name" value="BINDING OXIDOREDUCTASE, PUTATIVE (AFU_ORTHOLOGUE AFUA_2G08260)-RELATED"/>
    <property type="match status" value="1"/>
</dbReference>
<keyword evidence="1" id="KW-0285">Flavoprotein</keyword>
<dbReference type="GO" id="GO:0010181">
    <property type="term" value="F:FMN binding"/>
    <property type="evidence" value="ECO:0007669"/>
    <property type="project" value="InterPro"/>
</dbReference>
<dbReference type="RefSeq" id="WP_094369090.1">
    <property type="nucleotide sequence ID" value="NZ_NOJY02000009.1"/>
</dbReference>
<dbReference type="InterPro" id="IPR001155">
    <property type="entry name" value="OxRdtase_FMN_N"/>
</dbReference>
<dbReference type="InterPro" id="IPR013785">
    <property type="entry name" value="Aldolase_TIM"/>
</dbReference>
<dbReference type="GO" id="GO:0016491">
    <property type="term" value="F:oxidoreductase activity"/>
    <property type="evidence" value="ECO:0007669"/>
    <property type="project" value="UniProtKB-KW"/>
</dbReference>
<protein>
    <submittedName>
        <fullName evidence="4">NADH:flavin oxidoreductase</fullName>
    </submittedName>
</protein>
<organism evidence="4 5">
    <name type="scientific">Romboutsia weinsteinii</name>
    <dbReference type="NCBI Taxonomy" id="2020949"/>
    <lineage>
        <taxon>Bacteria</taxon>
        <taxon>Bacillati</taxon>
        <taxon>Bacillota</taxon>
        <taxon>Clostridia</taxon>
        <taxon>Peptostreptococcales</taxon>
        <taxon>Peptostreptococcaceae</taxon>
        <taxon>Romboutsia</taxon>
    </lineage>
</organism>
<proteinExistence type="predicted"/>
<dbReference type="Gene3D" id="3.20.20.70">
    <property type="entry name" value="Aldolase class I"/>
    <property type="match status" value="1"/>
</dbReference>
<dbReference type="OrthoDB" id="9772736at2"/>
<dbReference type="EMBL" id="NOJY02000009">
    <property type="protein sequence ID" value="RDY28067.1"/>
    <property type="molecule type" value="Genomic_DNA"/>
</dbReference>
<dbReference type="PANTHER" id="PTHR43656">
    <property type="entry name" value="BINDING OXIDOREDUCTASE, PUTATIVE (AFU_ORTHOLOGUE AFUA_2G08260)-RELATED"/>
    <property type="match status" value="1"/>
</dbReference>
<accession>A0A371J5W4</accession>
<dbReference type="Pfam" id="PF00724">
    <property type="entry name" value="Oxidored_FMN"/>
    <property type="match status" value="1"/>
</dbReference>
<comment type="caution">
    <text evidence="4">The sequence shown here is derived from an EMBL/GenBank/DDBJ whole genome shotgun (WGS) entry which is preliminary data.</text>
</comment>
<evidence type="ECO:0000256" key="2">
    <source>
        <dbReference type="ARBA" id="ARBA00023002"/>
    </source>
</evidence>
<dbReference type="CDD" id="cd02803">
    <property type="entry name" value="OYE_like_FMN_family"/>
    <property type="match status" value="1"/>
</dbReference>
<evidence type="ECO:0000256" key="1">
    <source>
        <dbReference type="ARBA" id="ARBA00022630"/>
    </source>
</evidence>
<dbReference type="Proteomes" id="UP000215694">
    <property type="component" value="Unassembled WGS sequence"/>
</dbReference>
<name>A0A371J5W4_9FIRM</name>